<evidence type="ECO:0000313" key="16">
    <source>
        <dbReference type="EMBL" id="KAB0798629.1"/>
    </source>
</evidence>
<evidence type="ECO:0000313" key="17">
    <source>
        <dbReference type="Proteomes" id="UP000327044"/>
    </source>
</evidence>
<dbReference type="GO" id="GO:0045944">
    <property type="term" value="P:positive regulation of transcription by RNA polymerase II"/>
    <property type="evidence" value="ECO:0007669"/>
    <property type="project" value="TreeGrafter"/>
</dbReference>
<dbReference type="SUPFAM" id="SSF57933">
    <property type="entry name" value="TAZ domain"/>
    <property type="match status" value="1"/>
</dbReference>
<reference evidence="16 17" key="2">
    <citation type="journal article" date="2018" name="Elife">
        <title>Firefly genomes illuminate parallel origins of bioluminescence in beetles.</title>
        <authorList>
            <person name="Fallon T.R."/>
            <person name="Lower S.E."/>
            <person name="Chang C.H."/>
            <person name="Bessho-Uehara M."/>
            <person name="Martin G.J."/>
            <person name="Bewick A.J."/>
            <person name="Behringer M."/>
            <person name="Debat H.J."/>
            <person name="Wong I."/>
            <person name="Day J.C."/>
            <person name="Suvorov A."/>
            <person name="Silva C.J."/>
            <person name="Stanger-Hall K.F."/>
            <person name="Hall D.W."/>
            <person name="Schmitz R.J."/>
            <person name="Nelson D.R."/>
            <person name="Lewis S.M."/>
            <person name="Shigenobu S."/>
            <person name="Bybee S.M."/>
            <person name="Larracuente A.M."/>
            <person name="Oba Y."/>
            <person name="Weng J.K."/>
        </authorList>
    </citation>
    <scope>NUCLEOTIDE SEQUENCE [LARGE SCALE GENOMIC DNA]</scope>
    <source>
        <strain evidence="16">1611_PpyrPB1</strain>
        <tissue evidence="16">Whole body</tissue>
    </source>
</reference>
<organism evidence="15">
    <name type="scientific">Photinus pyralis</name>
    <name type="common">Common eastern firefly</name>
    <name type="synonym">Lampyris pyralis</name>
    <dbReference type="NCBI Taxonomy" id="7054"/>
    <lineage>
        <taxon>Eukaryota</taxon>
        <taxon>Metazoa</taxon>
        <taxon>Ecdysozoa</taxon>
        <taxon>Arthropoda</taxon>
        <taxon>Hexapoda</taxon>
        <taxon>Insecta</taxon>
        <taxon>Pterygota</taxon>
        <taxon>Neoptera</taxon>
        <taxon>Endopterygota</taxon>
        <taxon>Coleoptera</taxon>
        <taxon>Polyphaga</taxon>
        <taxon>Elateriformia</taxon>
        <taxon>Elateroidea</taxon>
        <taxon>Lampyridae</taxon>
        <taxon>Lampyrinae</taxon>
        <taxon>Photinus</taxon>
    </lineage>
</organism>
<dbReference type="GO" id="GO:0000123">
    <property type="term" value="C:histone acetyltransferase complex"/>
    <property type="evidence" value="ECO:0007669"/>
    <property type="project" value="TreeGrafter"/>
</dbReference>
<keyword evidence="17" id="KW-1185">Reference proteome</keyword>
<dbReference type="InParanoid" id="A0A1Y1NAH5"/>
<keyword evidence="11" id="KW-0539">Nucleus</keyword>
<dbReference type="InterPro" id="IPR000197">
    <property type="entry name" value="Znf_TAZ"/>
</dbReference>
<protein>
    <recommendedName>
        <fullName evidence="2">histone acetyltransferase</fullName>
        <ecNumber evidence="2">2.3.1.48</ecNumber>
    </recommendedName>
</protein>
<evidence type="ECO:0000256" key="6">
    <source>
        <dbReference type="ARBA" id="ARBA00022833"/>
    </source>
</evidence>
<keyword evidence="3" id="KW-0808">Transferase</keyword>
<keyword evidence="4 13" id="KW-0479">Metal-binding</keyword>
<dbReference type="InterPro" id="IPR043145">
    <property type="entry name" value="Znf_ZZ_sf"/>
</dbReference>
<evidence type="ECO:0000313" key="15">
    <source>
        <dbReference type="EMBL" id="JAV93655.1"/>
    </source>
</evidence>
<dbReference type="SMART" id="SM00551">
    <property type="entry name" value="ZnF_TAZ"/>
    <property type="match status" value="1"/>
</dbReference>
<evidence type="ECO:0000256" key="5">
    <source>
        <dbReference type="ARBA" id="ARBA00022771"/>
    </source>
</evidence>
<dbReference type="PROSITE" id="PS50134">
    <property type="entry name" value="ZF_TAZ"/>
    <property type="match status" value="1"/>
</dbReference>
<dbReference type="OrthoDB" id="6759407at2759"/>
<dbReference type="EMBL" id="VVIM01000006">
    <property type="protein sequence ID" value="KAB0798629.1"/>
    <property type="molecule type" value="Genomic_DNA"/>
</dbReference>
<dbReference type="GO" id="GO:0003713">
    <property type="term" value="F:transcription coactivator activity"/>
    <property type="evidence" value="ECO:0007669"/>
    <property type="project" value="TreeGrafter"/>
</dbReference>
<evidence type="ECO:0000256" key="8">
    <source>
        <dbReference type="ARBA" id="ARBA00023015"/>
    </source>
</evidence>
<dbReference type="Gene3D" id="1.20.1020.10">
    <property type="entry name" value="TAZ domain"/>
    <property type="match status" value="2"/>
</dbReference>
<evidence type="ECO:0000256" key="3">
    <source>
        <dbReference type="ARBA" id="ARBA00022679"/>
    </source>
</evidence>
<keyword evidence="6 13" id="KW-0862">Zinc</keyword>
<dbReference type="GO" id="GO:0005667">
    <property type="term" value="C:transcription regulator complex"/>
    <property type="evidence" value="ECO:0007669"/>
    <property type="project" value="TreeGrafter"/>
</dbReference>
<evidence type="ECO:0000256" key="12">
    <source>
        <dbReference type="ARBA" id="ARBA00048017"/>
    </source>
</evidence>
<evidence type="ECO:0000256" key="7">
    <source>
        <dbReference type="ARBA" id="ARBA00022853"/>
    </source>
</evidence>
<dbReference type="GO" id="GO:0004402">
    <property type="term" value="F:histone acetyltransferase activity"/>
    <property type="evidence" value="ECO:0007669"/>
    <property type="project" value="InterPro"/>
</dbReference>
<dbReference type="Proteomes" id="UP000327044">
    <property type="component" value="Unassembled WGS sequence"/>
</dbReference>
<evidence type="ECO:0000256" key="2">
    <source>
        <dbReference type="ARBA" id="ARBA00013184"/>
    </source>
</evidence>
<dbReference type="PANTHER" id="PTHR13808">
    <property type="entry name" value="CBP/P300-RELATED"/>
    <property type="match status" value="1"/>
</dbReference>
<dbReference type="Pfam" id="PF02135">
    <property type="entry name" value="zf-TAZ"/>
    <property type="match status" value="1"/>
</dbReference>
<dbReference type="GO" id="GO:0005634">
    <property type="term" value="C:nucleus"/>
    <property type="evidence" value="ECO:0007669"/>
    <property type="project" value="UniProtKB-SubCell"/>
</dbReference>
<evidence type="ECO:0000256" key="1">
    <source>
        <dbReference type="ARBA" id="ARBA00004123"/>
    </source>
</evidence>
<dbReference type="InterPro" id="IPR013178">
    <property type="entry name" value="Histone_AcTrfase_Rtt109/CBP"/>
</dbReference>
<dbReference type="AlphaFoldDB" id="A0A1Y1NAH5"/>
<keyword evidence="8" id="KW-0805">Transcription regulation</keyword>
<keyword evidence="10" id="KW-0804">Transcription</keyword>
<evidence type="ECO:0000256" key="11">
    <source>
        <dbReference type="ARBA" id="ARBA00023242"/>
    </source>
</evidence>
<feature type="zinc finger region" description="TAZ-type" evidence="13">
    <location>
        <begin position="157"/>
        <end position="238"/>
    </location>
</feature>
<evidence type="ECO:0000259" key="14">
    <source>
        <dbReference type="PROSITE" id="PS50134"/>
    </source>
</evidence>
<dbReference type="Gene3D" id="3.30.60.90">
    <property type="match status" value="1"/>
</dbReference>
<reference evidence="16" key="3">
    <citation type="submission" date="2019-08" db="EMBL/GenBank/DDBJ databases">
        <authorList>
            <consortium name="Photinus pyralis genome working group"/>
            <person name="Fallon T.R."/>
            <person name="Sander Lower S.E."/>
            <person name="Weng J.-K."/>
        </authorList>
    </citation>
    <scope>NUCLEOTIDE SEQUENCE</scope>
    <source>
        <strain evidence="16">1611_PpyrPB1</strain>
        <tissue evidence="16">Whole body</tissue>
    </source>
</reference>
<comment type="subcellular location">
    <subcellularLocation>
        <location evidence="1">Nucleus</location>
    </subcellularLocation>
</comment>
<comment type="catalytic activity">
    <reaction evidence="12">
        <text>L-lysyl-[protein] + acetyl-CoA = N(6)-acetyl-L-lysyl-[protein] + CoA + H(+)</text>
        <dbReference type="Rhea" id="RHEA:45948"/>
        <dbReference type="Rhea" id="RHEA-COMP:9752"/>
        <dbReference type="Rhea" id="RHEA-COMP:10731"/>
        <dbReference type="ChEBI" id="CHEBI:15378"/>
        <dbReference type="ChEBI" id="CHEBI:29969"/>
        <dbReference type="ChEBI" id="CHEBI:57287"/>
        <dbReference type="ChEBI" id="CHEBI:57288"/>
        <dbReference type="ChEBI" id="CHEBI:61930"/>
        <dbReference type="EC" id="2.3.1.48"/>
    </reaction>
</comment>
<dbReference type="EC" id="2.3.1.48" evidence="2"/>
<evidence type="ECO:0000256" key="13">
    <source>
        <dbReference type="PROSITE-ProRule" id="PRU00203"/>
    </source>
</evidence>
<gene>
    <name evidence="16" type="ORF">PPYR_09622</name>
</gene>
<dbReference type="PANTHER" id="PTHR13808:SF1">
    <property type="entry name" value="HISTONE ACETYLTRANSFERASE"/>
    <property type="match status" value="1"/>
</dbReference>
<keyword evidence="7" id="KW-0156">Chromatin regulator</keyword>
<dbReference type="GO" id="GO:0008270">
    <property type="term" value="F:zinc ion binding"/>
    <property type="evidence" value="ECO:0007669"/>
    <property type="project" value="UniProtKB-KW"/>
</dbReference>
<sequence length="251" mass="29027">MLCNICRRTLNFGYNKCEACDYKLCPECFQRTGHIHEMKFTLSLIEEPLIKSYIQMLLQKYRDQDGSNATAESLFVHIRRTRLICDCIFCKQLYLIYVYHTLKCSTPGCVILRCPVVNEYFLKKRLSENQTHDLELLKATTQQSVNENADPTIISAVLARKFTIQRCIRTLVHACHCLEPDCMPLSCQKMKRILAHIKVCKRKIQGGCTICTQLSTLCCFHAKNCKEKKCPVLLCSAYKRKLQENKKARVA</sequence>
<evidence type="ECO:0000256" key="10">
    <source>
        <dbReference type="ARBA" id="ARBA00023163"/>
    </source>
</evidence>
<reference evidence="15" key="1">
    <citation type="journal article" date="2016" name="Sci. Rep.">
        <title>Molecular characterization of firefly nuptial gifts: a multi-omics approach sheds light on postcopulatory sexual selection.</title>
        <authorList>
            <person name="Al-Wathiqui N."/>
            <person name="Fallon T.R."/>
            <person name="South A."/>
            <person name="Weng J.K."/>
            <person name="Lewis S.M."/>
        </authorList>
    </citation>
    <scope>NUCLEOTIDE SEQUENCE</scope>
</reference>
<name>A0A1Y1NAH5_PHOPY</name>
<evidence type="ECO:0000256" key="9">
    <source>
        <dbReference type="ARBA" id="ARBA00023159"/>
    </source>
</evidence>
<accession>A0A1Y1NAH5</accession>
<evidence type="ECO:0000256" key="4">
    <source>
        <dbReference type="ARBA" id="ARBA00022723"/>
    </source>
</evidence>
<dbReference type="EMBL" id="GEZM01011085">
    <property type="protein sequence ID" value="JAV93655.1"/>
    <property type="molecule type" value="Transcribed_RNA"/>
</dbReference>
<proteinExistence type="predicted"/>
<keyword evidence="5 13" id="KW-0863">Zinc-finger</keyword>
<keyword evidence="9" id="KW-0010">Activator</keyword>
<dbReference type="GO" id="GO:0031490">
    <property type="term" value="F:chromatin DNA binding"/>
    <property type="evidence" value="ECO:0007669"/>
    <property type="project" value="TreeGrafter"/>
</dbReference>
<dbReference type="InterPro" id="IPR035898">
    <property type="entry name" value="TAZ_dom_sf"/>
</dbReference>
<feature type="domain" description="TAZ-type" evidence="14">
    <location>
        <begin position="157"/>
        <end position="238"/>
    </location>
</feature>